<sequence length="263" mass="28955">MTEPRESAVSGEPPRTLVVVPTFNERDNLRQIVGRLNEAVPYVHVLVVDDNSPDGTGELAEELAADERVHVLHRTVKEGLGAAYVAGFDWALERDYQVIVEMDADGSHAPEQLPALLETLRSRGVGTVLGSRYVPGGSVVNWPWYRSLLSRGGNIYSKWALGVPVNDLTGGFRVYRSEVLRSVNTHAVASQGYCFQVDLAMRAVEAGSSIVEVPITFVERESGESKMSGSIVREALLRVTEWGVRRRMNSLRALLRSLVRGRG</sequence>
<reference evidence="6" key="1">
    <citation type="submission" date="2016-10" db="EMBL/GenBank/DDBJ databases">
        <authorList>
            <person name="Varghese N."/>
            <person name="Submissions S."/>
        </authorList>
    </citation>
    <scope>NUCLEOTIDE SEQUENCE [LARGE SCALE GENOMIC DNA]</scope>
    <source>
        <strain evidence="6">DSM 45459</strain>
    </source>
</reference>
<dbReference type="EMBL" id="FNKO01000001">
    <property type="protein sequence ID" value="SDQ13870.1"/>
    <property type="molecule type" value="Genomic_DNA"/>
</dbReference>
<dbReference type="InterPro" id="IPR029044">
    <property type="entry name" value="Nucleotide-diphossugar_trans"/>
</dbReference>
<dbReference type="Pfam" id="PF00535">
    <property type="entry name" value="Glycos_transf_2"/>
    <property type="match status" value="1"/>
</dbReference>
<dbReference type="PANTHER" id="PTHR43398">
    <property type="entry name" value="DOLICHOL-PHOSPHATE MANNOSYLTRANSFERASE SUBUNIT 1"/>
    <property type="match status" value="1"/>
</dbReference>
<proteinExistence type="inferred from homology"/>
<keyword evidence="3 5" id="KW-0808">Transferase</keyword>
<evidence type="ECO:0000259" key="4">
    <source>
        <dbReference type="Pfam" id="PF00535"/>
    </source>
</evidence>
<dbReference type="OrthoDB" id="9810303at2"/>
<dbReference type="GO" id="GO:0004582">
    <property type="term" value="F:dolichyl-phosphate beta-D-mannosyltransferase activity"/>
    <property type="evidence" value="ECO:0007669"/>
    <property type="project" value="InterPro"/>
</dbReference>
<evidence type="ECO:0000313" key="5">
    <source>
        <dbReference type="EMBL" id="SDQ13870.1"/>
    </source>
</evidence>
<dbReference type="InterPro" id="IPR039528">
    <property type="entry name" value="DPM1-like"/>
</dbReference>
<comment type="similarity">
    <text evidence="1">Belongs to the glycosyltransferase 2 family.</text>
</comment>
<evidence type="ECO:0000313" key="6">
    <source>
        <dbReference type="Proteomes" id="UP000199301"/>
    </source>
</evidence>
<gene>
    <name evidence="5" type="ORF">SAMN04489718_0421</name>
</gene>
<feature type="domain" description="Glycosyltransferase 2-like" evidence="4">
    <location>
        <begin position="18"/>
        <end position="181"/>
    </location>
</feature>
<dbReference type="GO" id="GO:0009247">
    <property type="term" value="P:glycolipid biosynthetic process"/>
    <property type="evidence" value="ECO:0007669"/>
    <property type="project" value="TreeGrafter"/>
</dbReference>
<keyword evidence="2 5" id="KW-0328">Glycosyltransferase</keyword>
<protein>
    <submittedName>
        <fullName evidence="5">Dolichol-phosphate mannosyltransferase</fullName>
    </submittedName>
</protein>
<name>A0A1H0YFQ6_9ACTN</name>
<dbReference type="Proteomes" id="UP000199301">
    <property type="component" value="Unassembled WGS sequence"/>
</dbReference>
<dbReference type="InterPro" id="IPR001173">
    <property type="entry name" value="Glyco_trans_2-like"/>
</dbReference>
<evidence type="ECO:0000256" key="2">
    <source>
        <dbReference type="ARBA" id="ARBA00022676"/>
    </source>
</evidence>
<evidence type="ECO:0000256" key="1">
    <source>
        <dbReference type="ARBA" id="ARBA00006739"/>
    </source>
</evidence>
<dbReference type="FunFam" id="3.90.550.10:FF:000122">
    <property type="entry name" value="Dolichol-phosphate mannosyltransferase subunit 1"/>
    <property type="match status" value="1"/>
</dbReference>
<dbReference type="STRING" id="995062.SAMN04489718_0421"/>
<keyword evidence="6" id="KW-1185">Reference proteome</keyword>
<evidence type="ECO:0000256" key="3">
    <source>
        <dbReference type="ARBA" id="ARBA00022679"/>
    </source>
</evidence>
<organism evidence="5 6">
    <name type="scientific">Actinopolyspora saharensis</name>
    <dbReference type="NCBI Taxonomy" id="995062"/>
    <lineage>
        <taxon>Bacteria</taxon>
        <taxon>Bacillati</taxon>
        <taxon>Actinomycetota</taxon>
        <taxon>Actinomycetes</taxon>
        <taxon>Actinopolysporales</taxon>
        <taxon>Actinopolysporaceae</taxon>
        <taxon>Actinopolyspora</taxon>
    </lineage>
</organism>
<dbReference type="AlphaFoldDB" id="A0A1H0YFQ6"/>
<accession>A0A1H0YFQ6</accession>
<dbReference type="CDD" id="cd06442">
    <property type="entry name" value="DPM1_like"/>
    <property type="match status" value="1"/>
</dbReference>
<dbReference type="RefSeq" id="WP_092520675.1">
    <property type="nucleotide sequence ID" value="NZ_FNKO01000001.1"/>
</dbReference>
<dbReference type="PANTHER" id="PTHR43398:SF1">
    <property type="entry name" value="DOLICHOL-PHOSPHATE MANNOSYLTRANSFERASE SUBUNIT 1"/>
    <property type="match status" value="1"/>
</dbReference>
<dbReference type="Gene3D" id="3.90.550.10">
    <property type="entry name" value="Spore Coat Polysaccharide Biosynthesis Protein SpsA, Chain A"/>
    <property type="match status" value="1"/>
</dbReference>
<dbReference type="SUPFAM" id="SSF53448">
    <property type="entry name" value="Nucleotide-diphospho-sugar transferases"/>
    <property type="match status" value="1"/>
</dbReference>
<dbReference type="GO" id="GO:0016020">
    <property type="term" value="C:membrane"/>
    <property type="evidence" value="ECO:0007669"/>
    <property type="project" value="GOC"/>
</dbReference>